<dbReference type="Proteomes" id="UP000037943">
    <property type="component" value="Unassembled WGS sequence"/>
</dbReference>
<comment type="caution">
    <text evidence="1">The sequence shown here is derived from an EMBL/GenBank/DDBJ whole genome shotgun (WGS) entry which is preliminary data.</text>
</comment>
<reference evidence="1 2" key="1">
    <citation type="submission" date="2015-07" db="EMBL/GenBank/DDBJ databases">
        <authorList>
            <person name="O'Brien H.E."/>
            <person name="Thakur S."/>
            <person name="Gong Y."/>
            <person name="Wang P.W."/>
            <person name="Guttman D.S."/>
        </authorList>
    </citation>
    <scope>NUCLEOTIDE SEQUENCE [LARGE SCALE GENOMIC DNA]</scope>
    <source>
        <strain evidence="1 2">107</strain>
    </source>
</reference>
<keyword evidence="2" id="KW-1185">Reference proteome</keyword>
<evidence type="ECO:0000313" key="1">
    <source>
        <dbReference type="EMBL" id="KPC17521.1"/>
    </source>
</evidence>
<dbReference type="GeneID" id="39473770"/>
<organism evidence="1 2">
    <name type="scientific">Pseudomonas amygdali pv. lachrymans</name>
    <name type="common">Pseudomonas syringae pv. lachrymans</name>
    <dbReference type="NCBI Taxonomy" id="53707"/>
    <lineage>
        <taxon>Bacteria</taxon>
        <taxon>Pseudomonadati</taxon>
        <taxon>Pseudomonadota</taxon>
        <taxon>Gammaproteobacteria</taxon>
        <taxon>Pseudomonadales</taxon>
        <taxon>Pseudomonadaceae</taxon>
        <taxon>Pseudomonas</taxon>
        <taxon>Pseudomonas amygdali</taxon>
    </lineage>
</organism>
<evidence type="ECO:0000313" key="2">
    <source>
        <dbReference type="Proteomes" id="UP000037943"/>
    </source>
</evidence>
<proteinExistence type="predicted"/>
<reference evidence="1 2" key="2">
    <citation type="submission" date="2015-10" db="EMBL/GenBank/DDBJ databases">
        <title>Comparative genomics and high-throughput reverse genetic screens identify a new phytobacterial MAMP and an Arabidopsis receptor required for immune elicitation.</title>
        <authorList>
            <person name="Mott G.A."/>
            <person name="Thakur S."/>
            <person name="Wang P.W."/>
            <person name="Desveaux D."/>
            <person name="Guttman D.S."/>
        </authorList>
    </citation>
    <scope>NUCLEOTIDE SEQUENCE [LARGE SCALE GENOMIC DNA]</scope>
    <source>
        <strain evidence="1 2">107</strain>
    </source>
</reference>
<accession>A0ABR5KSM0</accession>
<dbReference type="RefSeq" id="WP_005742796.1">
    <property type="nucleotide sequence ID" value="NZ_LGLK01000057.1"/>
</dbReference>
<evidence type="ECO:0008006" key="3">
    <source>
        <dbReference type="Google" id="ProtNLM"/>
    </source>
</evidence>
<sequence length="543" mass="61574">MDIPFHRIAPSHAHSEWMRCILDLSHPVIRPFSLSDLTRFQGVESSNEGLKEPFLKQFQRVEANHKVKPEWEENLAILLAMLNRLSEDREAMSWAFLSSLHDFRIAGNDRNAWRLIEGLETQEMFALLAEKRDHWGIPDIKLIADQHIRSALLKACTLCRMPGMDRFDFLPTNKSLFQEFGIFQSSGKPGITSYFADAVPASTYAKAITISVAAQALDGTLAEELQVATKGLPLPSHKWEEILKSLLEIDMATGKVLFEERWAEQSPVVSWADMKNHRWNKRSPLGLHDLEFVYDLAMAIRPELVIAGQSEGKNAKQLAASPHIEGASAEIRDDLMQMAALAYGKLTITNYDAEQTAQIHVDCQGFFKQLPAHESGLLGLDMFWRHKDPQEVIDRWIDDRRNEIAGSLLAKYSSYDGVIPVEPNRLLGIIMLHSPIEDPDHWFCYSLVKMSLIALSKAEEYAISREALSLENLRVQGSFGNWDRDYDLPELTEERLAALYRMMPPELCGTSAKLFLGLRITRQELIDSDPAQRDSAFRADMGL</sequence>
<gene>
    <name evidence="1" type="ORF">AC499_0723</name>
</gene>
<dbReference type="EMBL" id="LGLK01000057">
    <property type="protein sequence ID" value="KPC17521.1"/>
    <property type="molecule type" value="Genomic_DNA"/>
</dbReference>
<name>A0ABR5KSM0_PSEAV</name>
<protein>
    <recommendedName>
        <fullName evidence="3">GAF domain-containing protein</fullName>
    </recommendedName>
</protein>